<feature type="signal peptide" evidence="3">
    <location>
        <begin position="1"/>
        <end position="18"/>
    </location>
</feature>
<proteinExistence type="predicted"/>
<dbReference type="InterPro" id="IPR013320">
    <property type="entry name" value="ConA-like_dom_sf"/>
</dbReference>
<dbReference type="GO" id="GO:0004553">
    <property type="term" value="F:hydrolase activity, hydrolyzing O-glycosyl compounds"/>
    <property type="evidence" value="ECO:0007669"/>
    <property type="project" value="UniProtKB-ARBA"/>
</dbReference>
<feature type="domain" description="LamG-like jellyroll fold" evidence="4">
    <location>
        <begin position="98"/>
        <end position="249"/>
    </location>
</feature>
<keyword evidence="2" id="KW-1015">Disulfide bond</keyword>
<keyword evidence="1 3" id="KW-0732">Signal</keyword>
<evidence type="ECO:0000256" key="2">
    <source>
        <dbReference type="ARBA" id="ARBA00023157"/>
    </source>
</evidence>
<feature type="chain" id="PRO_5029021966" description="LamG-like jellyroll fold domain-containing protein" evidence="3">
    <location>
        <begin position="19"/>
        <end position="334"/>
    </location>
</feature>
<sequence>MKINISILSIFLSLSVAAQSPDKALIIHYDFESATGTTVPDLSGNGNHGVITNMSGNFKIENTSDANGHSFGKVFHKPIAGKPGHITTPINLFKRGFEDYTLAFWICITSDISISCGNVQMIGCSPSGSTVNPNTQQLAGIENGYFVGMSNFGTPFPLTDTSGNIPGEKVELGKWYHYAVVSSATDQKSTLYINGIEISSTQGANEYEELTRINGALYIGRGAGSTGQYYIFGGKLDDFRLYGKALSSSEIKAIMRQNITGIETSKNKDTIKVSSLKNGITIHNAQGKKVRIYGINGIFISEKKIENENTYLPLNNNSGYLLEIDGKTFKTATF</sequence>
<dbReference type="AlphaFoldDB" id="A0A7G1I1F9"/>
<keyword evidence="6" id="KW-1185">Reference proteome</keyword>
<dbReference type="KEGG" id="copr:Cop2CBH44_29070"/>
<reference evidence="6" key="1">
    <citation type="submission" date="2020-07" db="EMBL/GenBank/DDBJ databases">
        <title>Complete genome sequencing of Coprobacter sp. strain 2CBH44.</title>
        <authorList>
            <person name="Sakamoto M."/>
            <person name="Murakami T."/>
            <person name="Mori H."/>
        </authorList>
    </citation>
    <scope>NUCLEOTIDE SEQUENCE [LARGE SCALE GENOMIC DNA]</scope>
    <source>
        <strain evidence="6">2CBH44</strain>
    </source>
</reference>
<protein>
    <recommendedName>
        <fullName evidence="4">LamG-like jellyroll fold domain-containing protein</fullName>
    </recommendedName>
</protein>
<gene>
    <name evidence="5" type="ORF">Cop2CBH44_29070</name>
</gene>
<evidence type="ECO:0000259" key="4">
    <source>
        <dbReference type="SMART" id="SM00560"/>
    </source>
</evidence>
<dbReference type="SMART" id="SM00560">
    <property type="entry name" value="LamGL"/>
    <property type="match status" value="1"/>
</dbReference>
<evidence type="ECO:0000313" key="6">
    <source>
        <dbReference type="Proteomes" id="UP000594042"/>
    </source>
</evidence>
<dbReference type="InterPro" id="IPR006558">
    <property type="entry name" value="LamG-like"/>
</dbReference>
<dbReference type="RefSeq" id="WP_200755103.1">
    <property type="nucleotide sequence ID" value="NZ_AP023322.1"/>
</dbReference>
<dbReference type="Pfam" id="PF13385">
    <property type="entry name" value="Laminin_G_3"/>
    <property type="match status" value="1"/>
</dbReference>
<dbReference type="Gene3D" id="2.60.120.200">
    <property type="match status" value="1"/>
</dbReference>
<accession>A0A7G1I1F9</accession>
<dbReference type="EMBL" id="AP023322">
    <property type="protein sequence ID" value="BCI64554.1"/>
    <property type="molecule type" value="Genomic_DNA"/>
</dbReference>
<evidence type="ECO:0000256" key="1">
    <source>
        <dbReference type="ARBA" id="ARBA00022729"/>
    </source>
</evidence>
<name>A0A7G1I1F9_9BACT</name>
<dbReference type="SUPFAM" id="SSF49899">
    <property type="entry name" value="Concanavalin A-like lectins/glucanases"/>
    <property type="match status" value="1"/>
</dbReference>
<dbReference type="GO" id="GO:0005975">
    <property type="term" value="P:carbohydrate metabolic process"/>
    <property type="evidence" value="ECO:0007669"/>
    <property type="project" value="UniProtKB-ARBA"/>
</dbReference>
<dbReference type="Proteomes" id="UP000594042">
    <property type="component" value="Chromosome"/>
</dbReference>
<organism evidence="5 6">
    <name type="scientific">Coprobacter secundus subsp. similis</name>
    <dbReference type="NCBI Taxonomy" id="2751153"/>
    <lineage>
        <taxon>Bacteria</taxon>
        <taxon>Pseudomonadati</taxon>
        <taxon>Bacteroidota</taxon>
        <taxon>Bacteroidia</taxon>
        <taxon>Bacteroidales</taxon>
        <taxon>Barnesiellaceae</taxon>
        <taxon>Coprobacter</taxon>
    </lineage>
</organism>
<evidence type="ECO:0000313" key="5">
    <source>
        <dbReference type="EMBL" id="BCI64554.1"/>
    </source>
</evidence>
<evidence type="ECO:0000256" key="3">
    <source>
        <dbReference type="SAM" id="SignalP"/>
    </source>
</evidence>